<dbReference type="Gene3D" id="3.90.1680.10">
    <property type="entry name" value="SOS response associated peptidase-like"/>
    <property type="match status" value="1"/>
</dbReference>
<feature type="region of interest" description="Disordered" evidence="9">
    <location>
        <begin position="1"/>
        <end position="21"/>
    </location>
</feature>
<dbReference type="SUPFAM" id="SSF143081">
    <property type="entry name" value="BB1717-like"/>
    <property type="match status" value="1"/>
</dbReference>
<dbReference type="Pfam" id="PF02586">
    <property type="entry name" value="SRAP"/>
    <property type="match status" value="1"/>
</dbReference>
<organism evidence="10 11">
    <name type="scientific">Neorhizobium huautlense</name>
    <dbReference type="NCBI Taxonomy" id="67774"/>
    <lineage>
        <taxon>Bacteria</taxon>
        <taxon>Pseudomonadati</taxon>
        <taxon>Pseudomonadota</taxon>
        <taxon>Alphaproteobacteria</taxon>
        <taxon>Hyphomicrobiales</taxon>
        <taxon>Rhizobiaceae</taxon>
        <taxon>Rhizobium/Agrobacterium group</taxon>
        <taxon>Neorhizobium</taxon>
    </lineage>
</organism>
<keyword evidence="5" id="KW-0190">Covalent protein-DNA linkage</keyword>
<dbReference type="PANTHER" id="PTHR13604">
    <property type="entry name" value="DC12-RELATED"/>
    <property type="match status" value="1"/>
</dbReference>
<evidence type="ECO:0000256" key="9">
    <source>
        <dbReference type="SAM" id="MobiDB-lite"/>
    </source>
</evidence>
<keyword evidence="4 8" id="KW-0378">Hydrolase</keyword>
<dbReference type="RefSeq" id="WP_306838897.1">
    <property type="nucleotide sequence ID" value="NZ_JAUSRF010000020.1"/>
</dbReference>
<sequence>MINSSHRTDSSDSEPFSRRKTKVLTQVDETTFLWDGKNRIACHRQSPGPLSCAAGRHGRRCVEYLPLGHRGGLETGGGCRRSGRTCRQHDARTDYQPKHRARYSPVFAEIGMCGRFTFEQDWPAFLHLYELDRDKERGRNTAARYNIAPTQDVLMVHADPDGRQVAETARWWLVPHWAKERPRAAMFNARIERIGISPAFRDAFKSRRCLIPADGFYEWTVNADDGRKDPWLIHLPDRAPFSFAGLWAHNDKLGITSCTIITMPAAAPMTRLHDRQPALLDPAAYSEWLDPATSGFSAKKLLETCNIDEGLEFHRVSRDVNASTFTGRPKATPL</sequence>
<keyword evidence="11" id="KW-1185">Reference proteome</keyword>
<evidence type="ECO:0000256" key="4">
    <source>
        <dbReference type="ARBA" id="ARBA00022801"/>
    </source>
</evidence>
<dbReference type="PANTHER" id="PTHR13604:SF0">
    <property type="entry name" value="ABASIC SITE PROCESSING PROTEIN HMCES"/>
    <property type="match status" value="1"/>
</dbReference>
<evidence type="ECO:0000313" key="10">
    <source>
        <dbReference type="EMBL" id="MDP9839847.1"/>
    </source>
</evidence>
<feature type="compositionally biased region" description="Basic and acidic residues" evidence="9">
    <location>
        <begin position="1"/>
        <end position="10"/>
    </location>
</feature>
<evidence type="ECO:0000313" key="11">
    <source>
        <dbReference type="Proteomes" id="UP001241472"/>
    </source>
</evidence>
<comment type="caution">
    <text evidence="10">The sequence shown here is derived from an EMBL/GenBank/DDBJ whole genome shotgun (WGS) entry which is preliminary data.</text>
</comment>
<keyword evidence="6" id="KW-0238">DNA-binding</keyword>
<dbReference type="InterPro" id="IPR003738">
    <property type="entry name" value="SRAP"/>
</dbReference>
<evidence type="ECO:0000256" key="1">
    <source>
        <dbReference type="ARBA" id="ARBA00008136"/>
    </source>
</evidence>
<evidence type="ECO:0000256" key="8">
    <source>
        <dbReference type="RuleBase" id="RU364100"/>
    </source>
</evidence>
<dbReference type="EMBL" id="JAUSRF010000020">
    <property type="protein sequence ID" value="MDP9839847.1"/>
    <property type="molecule type" value="Genomic_DNA"/>
</dbReference>
<evidence type="ECO:0000256" key="2">
    <source>
        <dbReference type="ARBA" id="ARBA00022670"/>
    </source>
</evidence>
<reference evidence="10 11" key="1">
    <citation type="submission" date="2023-07" db="EMBL/GenBank/DDBJ databases">
        <title>Sorghum-associated microbial communities from plants grown in Nebraska, USA.</title>
        <authorList>
            <person name="Schachtman D."/>
        </authorList>
    </citation>
    <scope>NUCLEOTIDE SEQUENCE [LARGE SCALE GENOMIC DNA]</scope>
    <source>
        <strain evidence="10 11">DS1307</strain>
    </source>
</reference>
<dbReference type="Proteomes" id="UP001241472">
    <property type="component" value="Unassembled WGS sequence"/>
</dbReference>
<keyword evidence="7" id="KW-0456">Lyase</keyword>
<proteinExistence type="inferred from homology"/>
<evidence type="ECO:0000256" key="7">
    <source>
        <dbReference type="ARBA" id="ARBA00023239"/>
    </source>
</evidence>
<gene>
    <name evidence="10" type="ORF">J2T09_004627</name>
</gene>
<protein>
    <recommendedName>
        <fullName evidence="8">Abasic site processing protein</fullName>
        <ecNumber evidence="8">3.4.-.-</ecNumber>
    </recommendedName>
</protein>
<dbReference type="EC" id="3.4.-.-" evidence="8"/>
<comment type="similarity">
    <text evidence="1 8">Belongs to the SOS response-associated peptidase family.</text>
</comment>
<evidence type="ECO:0000256" key="3">
    <source>
        <dbReference type="ARBA" id="ARBA00022763"/>
    </source>
</evidence>
<evidence type="ECO:0000256" key="5">
    <source>
        <dbReference type="ARBA" id="ARBA00023124"/>
    </source>
</evidence>
<accession>A0ABT9PZF9</accession>
<keyword evidence="2 8" id="KW-0645">Protease</keyword>
<name>A0ABT9PZF9_9HYPH</name>
<evidence type="ECO:0000256" key="6">
    <source>
        <dbReference type="ARBA" id="ARBA00023125"/>
    </source>
</evidence>
<keyword evidence="3" id="KW-0227">DNA damage</keyword>
<dbReference type="InterPro" id="IPR036590">
    <property type="entry name" value="SRAP-like"/>
</dbReference>